<dbReference type="InterPro" id="IPR051791">
    <property type="entry name" value="Pra-immunoreactive"/>
</dbReference>
<evidence type="ECO:0000313" key="8">
    <source>
        <dbReference type="EMBL" id="TQQ84201.1"/>
    </source>
</evidence>
<accession>A0A544QU23</accession>
<evidence type="ECO:0000256" key="6">
    <source>
        <dbReference type="SAM" id="Phobius"/>
    </source>
</evidence>
<comment type="caution">
    <text evidence="8">The sequence shown here is derived from an EMBL/GenBank/DDBJ whole genome shotgun (WGS) entry which is preliminary data.</text>
</comment>
<protein>
    <submittedName>
        <fullName evidence="8">RDD family protein</fullName>
    </submittedName>
</protein>
<dbReference type="RefSeq" id="WP_142536322.1">
    <property type="nucleotide sequence ID" value="NZ_SGJB01000013.1"/>
</dbReference>
<comment type="subcellular location">
    <subcellularLocation>
        <location evidence="1">Cell membrane</location>
        <topology evidence="1">Multi-pass membrane protein</topology>
    </subcellularLocation>
</comment>
<dbReference type="EMBL" id="SGJB01000013">
    <property type="protein sequence ID" value="TQQ84201.1"/>
    <property type="molecule type" value="Genomic_DNA"/>
</dbReference>
<sequence>MKKTVDKNLTSEEAALSRRFFAYLIDWYVGGLVTALPIGLISQKLYGTMTNQNIMEFDAPFGVIGGVLAVIFGILYFVVIPLFVYRGQTPGKRICKIKIVKVDNSEVDIKSMCLRQIIGMIVIEGALVTVSAIWHQIFTIATGIDVVVPLMYAGMAVGAVSAVMVVFMKNHRAIHDYIGNTKVVSCK</sequence>
<gene>
    <name evidence="8" type="ORF">EXD82_07640</name>
</gene>
<evidence type="ECO:0000256" key="2">
    <source>
        <dbReference type="ARBA" id="ARBA00022475"/>
    </source>
</evidence>
<feature type="transmembrane region" description="Helical" evidence="6">
    <location>
        <begin position="20"/>
        <end position="41"/>
    </location>
</feature>
<feature type="domain" description="RDD" evidence="7">
    <location>
        <begin position="14"/>
        <end position="180"/>
    </location>
</feature>
<keyword evidence="3 6" id="KW-0812">Transmembrane</keyword>
<evidence type="ECO:0000256" key="1">
    <source>
        <dbReference type="ARBA" id="ARBA00004651"/>
    </source>
</evidence>
<organism evidence="8 9">
    <name type="scientific">Peptacetobacter hominis</name>
    <dbReference type="NCBI Taxonomy" id="2743610"/>
    <lineage>
        <taxon>Bacteria</taxon>
        <taxon>Bacillati</taxon>
        <taxon>Bacillota</taxon>
        <taxon>Clostridia</taxon>
        <taxon>Peptostreptococcales</taxon>
        <taxon>Peptostreptococcaceae</taxon>
        <taxon>Peptacetobacter</taxon>
    </lineage>
</organism>
<keyword evidence="9" id="KW-1185">Reference proteome</keyword>
<evidence type="ECO:0000313" key="9">
    <source>
        <dbReference type="Proteomes" id="UP000317863"/>
    </source>
</evidence>
<dbReference type="Proteomes" id="UP000317863">
    <property type="component" value="Unassembled WGS sequence"/>
</dbReference>
<keyword evidence="4 6" id="KW-1133">Transmembrane helix</keyword>
<keyword evidence="2" id="KW-1003">Cell membrane</keyword>
<dbReference type="InterPro" id="IPR010432">
    <property type="entry name" value="RDD"/>
</dbReference>
<feature type="transmembrane region" description="Helical" evidence="6">
    <location>
        <begin position="117"/>
        <end position="138"/>
    </location>
</feature>
<dbReference type="OrthoDB" id="3183738at2"/>
<evidence type="ECO:0000256" key="5">
    <source>
        <dbReference type="ARBA" id="ARBA00023136"/>
    </source>
</evidence>
<feature type="transmembrane region" description="Helical" evidence="6">
    <location>
        <begin position="61"/>
        <end position="84"/>
    </location>
</feature>
<evidence type="ECO:0000256" key="4">
    <source>
        <dbReference type="ARBA" id="ARBA00022989"/>
    </source>
</evidence>
<dbReference type="PANTHER" id="PTHR36115">
    <property type="entry name" value="PROLINE-RICH ANTIGEN HOMOLOG-RELATED"/>
    <property type="match status" value="1"/>
</dbReference>
<keyword evidence="5 6" id="KW-0472">Membrane</keyword>
<feature type="transmembrane region" description="Helical" evidence="6">
    <location>
        <begin position="150"/>
        <end position="168"/>
    </location>
</feature>
<dbReference type="AlphaFoldDB" id="A0A544QU23"/>
<name>A0A544QU23_9FIRM</name>
<reference evidence="8 9" key="1">
    <citation type="submission" date="2019-02" db="EMBL/GenBank/DDBJ databases">
        <title>Peptostreptococcaceae bacterium ZHW00191 nov., a new bacterium isolated from the human gut.</title>
        <authorList>
            <person name="Zhou H.-W."/>
            <person name="Chen X.-J."/>
        </authorList>
    </citation>
    <scope>NUCLEOTIDE SEQUENCE [LARGE SCALE GENOMIC DNA]</scope>
    <source>
        <strain evidence="8 9">ZHW00191</strain>
    </source>
</reference>
<proteinExistence type="predicted"/>
<evidence type="ECO:0000259" key="7">
    <source>
        <dbReference type="Pfam" id="PF06271"/>
    </source>
</evidence>
<dbReference type="GO" id="GO:0005886">
    <property type="term" value="C:plasma membrane"/>
    <property type="evidence" value="ECO:0007669"/>
    <property type="project" value="UniProtKB-SubCell"/>
</dbReference>
<evidence type="ECO:0000256" key="3">
    <source>
        <dbReference type="ARBA" id="ARBA00022692"/>
    </source>
</evidence>
<dbReference type="Pfam" id="PF06271">
    <property type="entry name" value="RDD"/>
    <property type="match status" value="1"/>
</dbReference>
<dbReference type="PANTHER" id="PTHR36115:SF9">
    <property type="entry name" value="LMO1584 PROTEIN"/>
    <property type="match status" value="1"/>
</dbReference>